<dbReference type="InterPro" id="IPR018117">
    <property type="entry name" value="C5_DNA_meth_AS"/>
</dbReference>
<dbReference type="PANTHER" id="PTHR46098">
    <property type="entry name" value="TRNA (CYTOSINE(38)-C(5))-METHYLTRANSFERASE"/>
    <property type="match status" value="1"/>
</dbReference>
<reference evidence="8" key="1">
    <citation type="submission" date="2021-02" db="EMBL/GenBank/DDBJ databases">
        <title>Metagenome analyses of Stigonema ocellatum DSM 106950, Chlorogloea purpurea SAG 13.99 and Gomphosphaeria aponina DSM 107014.</title>
        <authorList>
            <person name="Marter P."/>
            <person name="Huang S."/>
        </authorList>
    </citation>
    <scope>NUCLEOTIDE SEQUENCE</scope>
    <source>
        <strain evidence="8">JP213</strain>
    </source>
</reference>
<dbReference type="GO" id="GO:0003886">
    <property type="term" value="F:DNA (cytosine-5-)-methyltransferase activity"/>
    <property type="evidence" value="ECO:0007669"/>
    <property type="project" value="UniProtKB-EC"/>
</dbReference>
<evidence type="ECO:0000256" key="4">
    <source>
        <dbReference type="ARBA" id="ARBA00022747"/>
    </source>
</evidence>
<dbReference type="GO" id="GO:0032259">
    <property type="term" value="P:methylation"/>
    <property type="evidence" value="ECO:0007669"/>
    <property type="project" value="UniProtKB-KW"/>
</dbReference>
<dbReference type="Gene3D" id="3.90.120.10">
    <property type="entry name" value="DNA Methylase, subunit A, domain 2"/>
    <property type="match status" value="1"/>
</dbReference>
<evidence type="ECO:0000256" key="7">
    <source>
        <dbReference type="RuleBase" id="RU000417"/>
    </source>
</evidence>
<dbReference type="PROSITE" id="PS51679">
    <property type="entry name" value="SAM_MT_C5"/>
    <property type="match status" value="1"/>
</dbReference>
<dbReference type="InterPro" id="IPR001525">
    <property type="entry name" value="C5_MeTfrase"/>
</dbReference>
<evidence type="ECO:0000313" key="9">
    <source>
        <dbReference type="Proteomes" id="UP000767446"/>
    </source>
</evidence>
<dbReference type="Proteomes" id="UP000767446">
    <property type="component" value="Unassembled WGS sequence"/>
</dbReference>
<evidence type="ECO:0000256" key="2">
    <source>
        <dbReference type="ARBA" id="ARBA00022679"/>
    </source>
</evidence>
<dbReference type="PROSITE" id="PS00094">
    <property type="entry name" value="C5_MTASE_1"/>
    <property type="match status" value="1"/>
</dbReference>
<comment type="caution">
    <text evidence="8">The sequence shown here is derived from an EMBL/GenBank/DDBJ whole genome shotgun (WGS) entry which is preliminary data.</text>
</comment>
<accession>A0A941JMP5</accession>
<evidence type="ECO:0000256" key="3">
    <source>
        <dbReference type="ARBA" id="ARBA00022691"/>
    </source>
</evidence>
<keyword evidence="2 5" id="KW-0808">Transferase</keyword>
<comment type="catalytic activity">
    <reaction evidence="7">
        <text>a 2'-deoxycytidine in DNA + S-adenosyl-L-methionine = a 5-methyl-2'-deoxycytidine in DNA + S-adenosyl-L-homocysteine + H(+)</text>
        <dbReference type="Rhea" id="RHEA:13681"/>
        <dbReference type="Rhea" id="RHEA-COMP:11369"/>
        <dbReference type="Rhea" id="RHEA-COMP:11370"/>
        <dbReference type="ChEBI" id="CHEBI:15378"/>
        <dbReference type="ChEBI" id="CHEBI:57856"/>
        <dbReference type="ChEBI" id="CHEBI:59789"/>
        <dbReference type="ChEBI" id="CHEBI:85452"/>
        <dbReference type="ChEBI" id="CHEBI:85454"/>
        <dbReference type="EC" id="2.1.1.37"/>
    </reaction>
</comment>
<protein>
    <recommendedName>
        <fullName evidence="7">Cytosine-specific methyltransferase</fullName>
        <ecNumber evidence="7">2.1.1.37</ecNumber>
    </recommendedName>
</protein>
<evidence type="ECO:0000256" key="5">
    <source>
        <dbReference type="PROSITE-ProRule" id="PRU01016"/>
    </source>
</evidence>
<dbReference type="GO" id="GO:0009307">
    <property type="term" value="P:DNA restriction-modification system"/>
    <property type="evidence" value="ECO:0007669"/>
    <property type="project" value="UniProtKB-KW"/>
</dbReference>
<dbReference type="PRINTS" id="PR00105">
    <property type="entry name" value="C5METTRFRASE"/>
</dbReference>
<dbReference type="CDD" id="cd00315">
    <property type="entry name" value="Cyt_C5_DNA_methylase"/>
    <property type="match status" value="1"/>
</dbReference>
<keyword evidence="3 5" id="KW-0949">S-adenosyl-L-methionine</keyword>
<dbReference type="AlphaFoldDB" id="A0A941JMP5"/>
<evidence type="ECO:0000313" key="8">
    <source>
        <dbReference type="EMBL" id="MBR8828449.1"/>
    </source>
</evidence>
<keyword evidence="4" id="KW-0680">Restriction system</keyword>
<sequence>MNKTLKFIDLFCGIGGLRLGFENACNQLKIKPICVFASEIKSTAIQVYQTNFNNEKVSGDIAQIDSNKIPDFDVLLAGFPCQSFSTAGVRKGLGDARGVLFYEIERILKEKQPGGFLLENVPNLLKHNRGNTWQIISKKLSELGYKISYCILNSKHFGLPQDRARIYLVGTLTKQVHLDNFPESHCFLKDILEQGLPTLKTKLTQKLLEIYQIDELYGRAIKDKRGGNNNIHSWDLEIKGKITVEQKKLLNSLLKERRKKIWAEKKGIKWMDGMPLTLTEIASFYNNDLQNLQKLLDDLVEKKYLKYEHPKDEFIRENVKTRLPRMDLPKGYNIVTGKLSFEINKILDPDGIAPTLVATDMERIAVIDGKGIRKLSNREGLRLFGFPEDFQLNIAPKKAFDLLGNTVPVPVVKQVALRLVKTVLELKSIQQKKSFAM</sequence>
<gene>
    <name evidence="8" type="primary">dcm</name>
    <name evidence="8" type="ORF">DSM107014_11215</name>
</gene>
<name>A0A941JMP5_9CHRO</name>
<dbReference type="EC" id="2.1.1.37" evidence="7"/>
<dbReference type="NCBIfam" id="TIGR00675">
    <property type="entry name" value="dcm"/>
    <property type="match status" value="1"/>
</dbReference>
<feature type="active site" evidence="5">
    <location>
        <position position="81"/>
    </location>
</feature>
<dbReference type="PANTHER" id="PTHR46098:SF1">
    <property type="entry name" value="TRNA (CYTOSINE(38)-C(5))-METHYLTRANSFERASE"/>
    <property type="match status" value="1"/>
</dbReference>
<dbReference type="InterPro" id="IPR029063">
    <property type="entry name" value="SAM-dependent_MTases_sf"/>
</dbReference>
<evidence type="ECO:0000256" key="6">
    <source>
        <dbReference type="RuleBase" id="RU000416"/>
    </source>
</evidence>
<proteinExistence type="inferred from homology"/>
<organism evidence="8 9">
    <name type="scientific">Gomphosphaeria aponina SAG 52.96 = DSM 107014</name>
    <dbReference type="NCBI Taxonomy" id="1521640"/>
    <lineage>
        <taxon>Bacteria</taxon>
        <taxon>Bacillati</taxon>
        <taxon>Cyanobacteriota</taxon>
        <taxon>Cyanophyceae</taxon>
        <taxon>Oscillatoriophycideae</taxon>
        <taxon>Chroococcales</taxon>
        <taxon>Gomphosphaeriaceae</taxon>
        <taxon>Gomphosphaeria</taxon>
    </lineage>
</organism>
<dbReference type="SUPFAM" id="SSF53335">
    <property type="entry name" value="S-adenosyl-L-methionine-dependent methyltransferases"/>
    <property type="match status" value="1"/>
</dbReference>
<dbReference type="Gene3D" id="3.40.50.150">
    <property type="entry name" value="Vaccinia Virus protein VP39"/>
    <property type="match status" value="1"/>
</dbReference>
<dbReference type="Pfam" id="PF00145">
    <property type="entry name" value="DNA_methylase"/>
    <property type="match status" value="1"/>
</dbReference>
<evidence type="ECO:0000256" key="1">
    <source>
        <dbReference type="ARBA" id="ARBA00022603"/>
    </source>
</evidence>
<keyword evidence="1 5" id="KW-0489">Methyltransferase</keyword>
<dbReference type="EMBL" id="JADQBC010000071">
    <property type="protein sequence ID" value="MBR8828449.1"/>
    <property type="molecule type" value="Genomic_DNA"/>
</dbReference>
<comment type="similarity">
    <text evidence="5 6">Belongs to the class I-like SAM-binding methyltransferase superfamily. C5-methyltransferase family.</text>
</comment>
<dbReference type="InterPro" id="IPR050750">
    <property type="entry name" value="C5-MTase"/>
</dbReference>